<dbReference type="GO" id="GO:0030694">
    <property type="term" value="C:bacterial-type flagellum basal body, rod"/>
    <property type="evidence" value="ECO:0007669"/>
    <property type="project" value="InterPro"/>
</dbReference>
<evidence type="ECO:0000259" key="4">
    <source>
        <dbReference type="Pfam" id="PF00460"/>
    </source>
</evidence>
<protein>
    <recommendedName>
        <fullName evidence="4">Flagellar basal body rod protein N-terminal domain-containing protein</fullName>
    </recommendedName>
</protein>
<dbReference type="GO" id="GO:0071978">
    <property type="term" value="P:bacterial-type flagellum-dependent swarming motility"/>
    <property type="evidence" value="ECO:0007669"/>
    <property type="project" value="TreeGrafter"/>
</dbReference>
<gene>
    <name evidence="5" type="ORF">METZ01_LOCUS18265</name>
</gene>
<feature type="domain" description="Flagellar basal body rod protein N-terminal" evidence="4">
    <location>
        <begin position="60"/>
        <end position="78"/>
    </location>
</feature>
<proteinExistence type="inferred from homology"/>
<dbReference type="NCBIfam" id="TIGR01396">
    <property type="entry name" value="FlgB"/>
    <property type="match status" value="1"/>
</dbReference>
<evidence type="ECO:0000256" key="2">
    <source>
        <dbReference type="ARBA" id="ARBA00009677"/>
    </source>
</evidence>
<evidence type="ECO:0000256" key="3">
    <source>
        <dbReference type="ARBA" id="ARBA00023143"/>
    </source>
</evidence>
<dbReference type="InterPro" id="IPR006300">
    <property type="entry name" value="FlgB"/>
</dbReference>
<dbReference type="PANTHER" id="PTHR30435">
    <property type="entry name" value="FLAGELLAR PROTEIN"/>
    <property type="match status" value="1"/>
</dbReference>
<dbReference type="InterPro" id="IPR019776">
    <property type="entry name" value="Flagellar_basal_body_rod_CS"/>
</dbReference>
<accession>A0A381PEH9</accession>
<comment type="similarity">
    <text evidence="2">Belongs to the flagella basal body rod proteins family.</text>
</comment>
<keyword evidence="3" id="KW-0975">Bacterial flagellum</keyword>
<evidence type="ECO:0000256" key="1">
    <source>
        <dbReference type="ARBA" id="ARBA00004117"/>
    </source>
</evidence>
<name>A0A381PEH9_9ZZZZ</name>
<dbReference type="PROSITE" id="PS00588">
    <property type="entry name" value="FLAGELLA_BB_ROD"/>
    <property type="match status" value="1"/>
</dbReference>
<dbReference type="InterPro" id="IPR001444">
    <property type="entry name" value="Flag_bb_rod_N"/>
</dbReference>
<dbReference type="PANTHER" id="PTHR30435:SF12">
    <property type="entry name" value="FLAGELLAR BASAL BODY ROD PROTEIN FLGB"/>
    <property type="match status" value="1"/>
</dbReference>
<sequence>MQADHAGYNNQIHSKSGPEIASSSQILLVGYYPKISGFMSGMFENNLFTLIQKTLDFRTQRQDLLTSNIANKDTPGYKAEDMVFEKSLEKALHAEEPGLLKTTNSRHFDGRNTPPLKLVQAQRIHSASPFPDFDGNTVDLDREMAKMAENQLMYNASIRMLTHQFRMLKTAIKEGRL</sequence>
<dbReference type="AlphaFoldDB" id="A0A381PEH9"/>
<dbReference type="EMBL" id="UINC01000959">
    <property type="protein sequence ID" value="SUZ65411.1"/>
    <property type="molecule type" value="Genomic_DNA"/>
</dbReference>
<organism evidence="5">
    <name type="scientific">marine metagenome</name>
    <dbReference type="NCBI Taxonomy" id="408172"/>
    <lineage>
        <taxon>unclassified sequences</taxon>
        <taxon>metagenomes</taxon>
        <taxon>ecological metagenomes</taxon>
    </lineage>
</organism>
<dbReference type="Pfam" id="PF00460">
    <property type="entry name" value="Flg_bb_rod"/>
    <property type="match status" value="1"/>
</dbReference>
<comment type="subcellular location">
    <subcellularLocation>
        <location evidence="1">Bacterial flagellum basal body</location>
    </subcellularLocation>
</comment>
<reference evidence="5" key="1">
    <citation type="submission" date="2018-05" db="EMBL/GenBank/DDBJ databases">
        <authorList>
            <person name="Lanie J.A."/>
            <person name="Ng W.-L."/>
            <person name="Kazmierczak K.M."/>
            <person name="Andrzejewski T.M."/>
            <person name="Davidsen T.M."/>
            <person name="Wayne K.J."/>
            <person name="Tettelin H."/>
            <person name="Glass J.I."/>
            <person name="Rusch D."/>
            <person name="Podicherti R."/>
            <person name="Tsui H.-C.T."/>
            <person name="Winkler M.E."/>
        </authorList>
    </citation>
    <scope>NUCLEOTIDE SEQUENCE</scope>
</reference>
<evidence type="ECO:0000313" key="5">
    <source>
        <dbReference type="EMBL" id="SUZ65411.1"/>
    </source>
</evidence>